<evidence type="ECO:0000256" key="7">
    <source>
        <dbReference type="ARBA" id="ARBA00022776"/>
    </source>
</evidence>
<accession>A0A7J7MW68</accession>
<comment type="similarity">
    <text evidence="3">Belongs to the ZW10 family.</text>
</comment>
<evidence type="ECO:0000256" key="10">
    <source>
        <dbReference type="ARBA" id="ARBA00023328"/>
    </source>
</evidence>
<dbReference type="Gene3D" id="1.10.357.150">
    <property type="match status" value="1"/>
</dbReference>
<evidence type="ECO:0008006" key="17">
    <source>
        <dbReference type="Google" id="ProtNLM"/>
    </source>
</evidence>
<evidence type="ECO:0000313" key="15">
    <source>
        <dbReference type="EMBL" id="KAF6159179.1"/>
    </source>
</evidence>
<gene>
    <name evidence="15" type="ORF">GIB67_032796</name>
</gene>
<dbReference type="InterPro" id="IPR046362">
    <property type="entry name" value="Zw10/DSL1_C_sf"/>
</dbReference>
<protein>
    <recommendedName>
        <fullName evidence="17">Centromere/kinetochore protein zw10-like protein</fullName>
    </recommendedName>
</protein>
<organism evidence="15 16">
    <name type="scientific">Kingdonia uniflora</name>
    <dbReference type="NCBI Taxonomy" id="39325"/>
    <lineage>
        <taxon>Eukaryota</taxon>
        <taxon>Viridiplantae</taxon>
        <taxon>Streptophyta</taxon>
        <taxon>Embryophyta</taxon>
        <taxon>Tracheophyta</taxon>
        <taxon>Spermatophyta</taxon>
        <taxon>Magnoliopsida</taxon>
        <taxon>Ranunculales</taxon>
        <taxon>Circaeasteraceae</taxon>
        <taxon>Kingdonia</taxon>
    </lineage>
</organism>
<keyword evidence="6" id="KW-0132">Cell division</keyword>
<dbReference type="Pfam" id="PF22766">
    <property type="entry name" value="ZW10_C2"/>
    <property type="match status" value="1"/>
</dbReference>
<comment type="subcellular location">
    <subcellularLocation>
        <location evidence="2">Chromosome</location>
        <location evidence="2">Centromere</location>
        <location evidence="2">Kinetochore</location>
    </subcellularLocation>
    <subcellularLocation>
        <location evidence="1">Cytoplasm</location>
    </subcellularLocation>
</comment>
<dbReference type="PANTHER" id="PTHR12205:SF0">
    <property type="entry name" value="CENTROMERE_KINETOCHORE PROTEIN ZW10 HOMOLOG"/>
    <property type="match status" value="1"/>
</dbReference>
<dbReference type="InterPro" id="IPR055148">
    <property type="entry name" value="ZW10_C_2"/>
</dbReference>
<dbReference type="Pfam" id="PF20665">
    <property type="entry name" value="Zw10_middle"/>
    <property type="match status" value="1"/>
</dbReference>
<dbReference type="GO" id="GO:0005634">
    <property type="term" value="C:nucleus"/>
    <property type="evidence" value="ECO:0007669"/>
    <property type="project" value="InterPro"/>
</dbReference>
<dbReference type="GO" id="GO:0051301">
    <property type="term" value="P:cell division"/>
    <property type="evidence" value="ECO:0007669"/>
    <property type="project" value="UniProtKB-KW"/>
</dbReference>
<keyword evidence="5" id="KW-0963">Cytoplasm</keyword>
<keyword evidence="7" id="KW-0498">Mitosis</keyword>
<evidence type="ECO:0000259" key="11">
    <source>
        <dbReference type="Pfam" id="PF06248"/>
    </source>
</evidence>
<evidence type="ECO:0000256" key="8">
    <source>
        <dbReference type="ARBA" id="ARBA00022838"/>
    </source>
</evidence>
<dbReference type="Pfam" id="PF06248">
    <property type="entry name" value="Zw10_N"/>
    <property type="match status" value="1"/>
</dbReference>
<feature type="domain" description="Centromere/kinetochore protein zw10 C-terminal" evidence="13">
    <location>
        <begin position="445"/>
        <end position="579"/>
    </location>
</feature>
<evidence type="ECO:0000256" key="1">
    <source>
        <dbReference type="ARBA" id="ARBA00004496"/>
    </source>
</evidence>
<evidence type="ECO:0000313" key="16">
    <source>
        <dbReference type="Proteomes" id="UP000541444"/>
    </source>
</evidence>
<keyword evidence="10" id="KW-0137">Centromere</keyword>
<keyword evidence="4" id="KW-0158">Chromosome</keyword>
<evidence type="ECO:0000259" key="12">
    <source>
        <dbReference type="Pfam" id="PF20665"/>
    </source>
</evidence>
<evidence type="ECO:0000256" key="9">
    <source>
        <dbReference type="ARBA" id="ARBA00023306"/>
    </source>
</evidence>
<comment type="caution">
    <text evidence="15">The sequence shown here is derived from an EMBL/GenBank/DDBJ whole genome shotgun (WGS) entry which is preliminary data.</text>
</comment>
<keyword evidence="8" id="KW-0995">Kinetochore</keyword>
<keyword evidence="16" id="KW-1185">Reference proteome</keyword>
<sequence>MDVLFGSIDVRELLSTQDFEESSPLSAPDLRLLIDKLQIRSLHIKEKVRNYVLSHHNDFSDIISRSSLSLSKTLDISNDVSNVLNLISDNPIDVDIRDTVAKMGETRRELREKREVLDVVKVIVNLSGRLKSVRESLRVGRLVDAAETIRGLKKALLIEDDDEGVVEEVREGEPMVFGLLRKEWMSCFDEVQGVLVRLIENAVVFEPGKHRLRVKFRLKGVCEIEEVELRTVLTAMEIAGFLDYGLVKVADLVVKHVVIPTVRNASCFDFVEEITKDSEEVAEASLIYNPSSNSEVAGENIYPSLIQVVKFIYEYPCFQNARWMQCFGRLSWPRISELVISNFLSKTVPNDASKLAEFQKTIKHTTEFETALKELMFISRTDSKDERLSYFTQNVEVHFASRKKREILSKARNLLLQCDFIVPPECTGKAHGVADYPEQAVYLLFSPHRCVVSRAGSELMEIVHQTLQDVCMSSSRVAMELYHAARDVLLLYEAIVPIKILDYYVLEKQLNSINQVAVVVHNDCIFLSHEILGLAFEYRSEFPSCLKEHAVFVDIAPRFRQMAEEILQKQIQLVSYNLKEAIDGADGFQNTHQMQQYESAKFSIDQVVFILEKVHIIWEPLLLPSTYKRTMCAVLDSVFSLIAKDILLLDDMAADETLQLQRLIHMTLDSLSSLFESLIAIDKKEKLREDVTCIELDELVPSLPKLRRLAGNFSLNCLNLS</sequence>
<name>A0A7J7MW68_9MAGN</name>
<dbReference type="InterPro" id="IPR009361">
    <property type="entry name" value="Zw10_N"/>
</dbReference>
<evidence type="ECO:0000256" key="5">
    <source>
        <dbReference type="ARBA" id="ARBA00022490"/>
    </source>
</evidence>
<evidence type="ECO:0000256" key="6">
    <source>
        <dbReference type="ARBA" id="ARBA00022618"/>
    </source>
</evidence>
<evidence type="ECO:0000256" key="2">
    <source>
        <dbReference type="ARBA" id="ARBA00004629"/>
    </source>
</evidence>
<keyword evidence="9" id="KW-0131">Cell cycle</keyword>
<feature type="domain" description="Centromere/kinetochore protein zw10 N-terminal" evidence="11">
    <location>
        <begin position="37"/>
        <end position="126"/>
    </location>
</feature>
<dbReference type="PANTHER" id="PTHR12205">
    <property type="entry name" value="CENTROMERE/KINETOCHORE PROTEIN ZW10"/>
    <property type="match status" value="1"/>
</dbReference>
<evidence type="ECO:0000259" key="14">
    <source>
        <dbReference type="Pfam" id="PF22766"/>
    </source>
</evidence>
<dbReference type="AlphaFoldDB" id="A0A7J7MW68"/>
<reference evidence="15 16" key="1">
    <citation type="journal article" date="2020" name="IScience">
        <title>Genome Sequencing of the Endangered Kingdonia uniflora (Circaeasteraceae, Ranunculales) Reveals Potential Mechanisms of Evolutionary Specialization.</title>
        <authorList>
            <person name="Sun Y."/>
            <person name="Deng T."/>
            <person name="Zhang A."/>
            <person name="Moore M.J."/>
            <person name="Landis J.B."/>
            <person name="Lin N."/>
            <person name="Zhang H."/>
            <person name="Zhang X."/>
            <person name="Huang J."/>
            <person name="Zhang X."/>
            <person name="Sun H."/>
            <person name="Wang H."/>
        </authorList>
    </citation>
    <scope>NUCLEOTIDE SEQUENCE [LARGE SCALE GENOMIC DNA]</scope>
    <source>
        <strain evidence="15">TB1705</strain>
        <tissue evidence="15">Leaf</tissue>
    </source>
</reference>
<evidence type="ECO:0000259" key="13">
    <source>
        <dbReference type="Pfam" id="PF20666"/>
    </source>
</evidence>
<dbReference type="GO" id="GO:0007094">
    <property type="term" value="P:mitotic spindle assembly checkpoint signaling"/>
    <property type="evidence" value="ECO:0007669"/>
    <property type="project" value="TreeGrafter"/>
</dbReference>
<dbReference type="Pfam" id="PF20666">
    <property type="entry name" value="ZW10_C"/>
    <property type="match status" value="1"/>
</dbReference>
<dbReference type="GO" id="GO:0006888">
    <property type="term" value="P:endoplasmic reticulum to Golgi vesicle-mediated transport"/>
    <property type="evidence" value="ECO:0007669"/>
    <property type="project" value="TreeGrafter"/>
</dbReference>
<dbReference type="GO" id="GO:1990423">
    <property type="term" value="C:RZZ complex"/>
    <property type="evidence" value="ECO:0007669"/>
    <property type="project" value="TreeGrafter"/>
</dbReference>
<dbReference type="InterPro" id="IPR048343">
    <property type="entry name" value="ZW10_C"/>
</dbReference>
<dbReference type="Proteomes" id="UP000541444">
    <property type="component" value="Unassembled WGS sequence"/>
</dbReference>
<dbReference type="OrthoDB" id="534815at2759"/>
<feature type="domain" description="Centromere/kinetochore protein zw10 middle" evidence="12">
    <location>
        <begin position="180"/>
        <end position="415"/>
    </location>
</feature>
<dbReference type="InterPro" id="IPR048344">
    <property type="entry name" value="Zw10_middle"/>
</dbReference>
<dbReference type="GO" id="GO:0005737">
    <property type="term" value="C:cytoplasm"/>
    <property type="evidence" value="ECO:0007669"/>
    <property type="project" value="UniProtKB-SubCell"/>
</dbReference>
<evidence type="ECO:0000256" key="3">
    <source>
        <dbReference type="ARBA" id="ARBA00006245"/>
    </source>
</evidence>
<feature type="domain" description="ZW10 C-terminal helical" evidence="14">
    <location>
        <begin position="603"/>
        <end position="709"/>
    </location>
</feature>
<evidence type="ECO:0000256" key="4">
    <source>
        <dbReference type="ARBA" id="ARBA00022454"/>
    </source>
</evidence>
<dbReference type="EMBL" id="JACGCM010001204">
    <property type="protein sequence ID" value="KAF6159179.1"/>
    <property type="molecule type" value="Genomic_DNA"/>
</dbReference>
<proteinExistence type="inferred from homology"/>